<dbReference type="EMBL" id="CP035485">
    <property type="protein sequence ID" value="QDI91785.1"/>
    <property type="molecule type" value="Genomic_DNA"/>
</dbReference>
<reference evidence="2" key="1">
    <citation type="submission" date="2019-01" db="EMBL/GenBank/DDBJ databases">
        <title>Genomic analysis of Salicibibacter sp. NKC3-5.</title>
        <authorList>
            <person name="Oh Y.J."/>
        </authorList>
    </citation>
    <scope>NUCLEOTIDE SEQUENCE [LARGE SCALE GENOMIC DNA]</scope>
    <source>
        <strain evidence="2">NKC3-5</strain>
    </source>
</reference>
<organism evidence="1 2">
    <name type="scientific">Salicibibacter halophilus</name>
    <dbReference type="NCBI Taxonomy" id="2502791"/>
    <lineage>
        <taxon>Bacteria</taxon>
        <taxon>Bacillati</taxon>
        <taxon>Bacillota</taxon>
        <taxon>Bacilli</taxon>
        <taxon>Bacillales</taxon>
        <taxon>Bacillaceae</taxon>
        <taxon>Salicibibacter</taxon>
    </lineage>
</organism>
<dbReference type="Pfam" id="PF11553">
    <property type="entry name" value="DUF3231"/>
    <property type="match status" value="2"/>
</dbReference>
<name>A0A514LJT5_9BACI</name>
<sequence length="420" mass="47853">MHTLHLDENPHTRLLNYEYARLKQDDVCSKGHSFKRYPKKMPMSRIRNGYASHPREQHNAPPMYITMPSPNNKQKFTLGSDTMSETSHKPLTASEIGCLWLTYISNSMLRCVYIYGLQHNKDEDIHPLLQGAYEKTGQDMETIRTIFEAENIPIPVGFTEQDVNTKANALFDDTFFLDYLNKVGKISNTQYATFQSISTRSDIRAFFVQCLLSASRLYDQTTETMLEKGLLIRPPHISPPQQVDFVDRKQYKHGFSLVSDKRPLNVIEISHLYTNVETNLLGIMICTGFGQTAKSQKVRNYMLRGKDIAKKHVQLFGEKLVNSDIQAPMTWDAAVRQSTDPPFSDKLMMFHINVLIQASIGRYGVAAGSSIRNDLAGMYTRLSAEIAAYAEDGAEILIENEWLEEPPRAADRDKIIKKKS</sequence>
<protein>
    <submittedName>
        <fullName evidence="1">DUF3231 family protein</fullName>
    </submittedName>
</protein>
<dbReference type="KEGG" id="sale:EPH95_11875"/>
<gene>
    <name evidence="1" type="ORF">EPH95_11875</name>
</gene>
<dbReference type="AlphaFoldDB" id="A0A514LJT5"/>
<dbReference type="InterPro" id="IPR012347">
    <property type="entry name" value="Ferritin-like"/>
</dbReference>
<evidence type="ECO:0000313" key="1">
    <source>
        <dbReference type="EMBL" id="QDI91785.1"/>
    </source>
</evidence>
<proteinExistence type="predicted"/>
<dbReference type="Gene3D" id="1.20.1260.10">
    <property type="match status" value="2"/>
</dbReference>
<dbReference type="Proteomes" id="UP000319756">
    <property type="component" value="Chromosome"/>
</dbReference>
<keyword evidence="2" id="KW-1185">Reference proteome</keyword>
<dbReference type="InterPro" id="IPR021617">
    <property type="entry name" value="DUF3231"/>
</dbReference>
<evidence type="ECO:0000313" key="2">
    <source>
        <dbReference type="Proteomes" id="UP000319756"/>
    </source>
</evidence>
<accession>A0A514LJT5</accession>